<evidence type="ECO:0000259" key="5">
    <source>
        <dbReference type="Pfam" id="PF00557"/>
    </source>
</evidence>
<dbReference type="GO" id="GO:0070006">
    <property type="term" value="F:metalloaminopeptidase activity"/>
    <property type="evidence" value="ECO:0007669"/>
    <property type="project" value="InterPro"/>
</dbReference>
<dbReference type="InterPro" id="IPR033740">
    <property type="entry name" value="Pept_M24B"/>
</dbReference>
<evidence type="ECO:0000259" key="6">
    <source>
        <dbReference type="Pfam" id="PF01321"/>
    </source>
</evidence>
<name>A0A0K1PPQ6_9BACT</name>
<dbReference type="OrthoDB" id="9806388at2"/>
<feature type="domain" description="Peptidase M24 C-terminal" evidence="7">
    <location>
        <begin position="538"/>
        <end position="598"/>
    </location>
</feature>
<dbReference type="Pfam" id="PF01321">
    <property type="entry name" value="Creatinase_N"/>
    <property type="match status" value="1"/>
</dbReference>
<dbReference type="Pfam" id="PF16188">
    <property type="entry name" value="Peptidase_M24_C"/>
    <property type="match status" value="1"/>
</dbReference>
<keyword evidence="3" id="KW-0378">Hydrolase</keyword>
<dbReference type="KEGG" id="llu:AKJ09_02172"/>
<evidence type="ECO:0000256" key="3">
    <source>
        <dbReference type="ARBA" id="ARBA00022801"/>
    </source>
</evidence>
<organism evidence="8 9">
    <name type="scientific">Labilithrix luteola</name>
    <dbReference type="NCBI Taxonomy" id="1391654"/>
    <lineage>
        <taxon>Bacteria</taxon>
        <taxon>Pseudomonadati</taxon>
        <taxon>Myxococcota</taxon>
        <taxon>Polyangia</taxon>
        <taxon>Polyangiales</taxon>
        <taxon>Labilitrichaceae</taxon>
        <taxon>Labilithrix</taxon>
    </lineage>
</organism>
<evidence type="ECO:0000259" key="7">
    <source>
        <dbReference type="Pfam" id="PF16188"/>
    </source>
</evidence>
<evidence type="ECO:0000313" key="9">
    <source>
        <dbReference type="Proteomes" id="UP000064967"/>
    </source>
</evidence>
<dbReference type="InterPro" id="IPR000587">
    <property type="entry name" value="Creatinase_N"/>
</dbReference>
<feature type="domain" description="Peptidase M24" evidence="5">
    <location>
        <begin position="312"/>
        <end position="527"/>
    </location>
</feature>
<protein>
    <submittedName>
        <fullName evidence="8">Xaa-Pro aminopeptidase</fullName>
    </submittedName>
</protein>
<dbReference type="CDD" id="cd01085">
    <property type="entry name" value="APP"/>
    <property type="match status" value="1"/>
</dbReference>
<keyword evidence="8" id="KW-0031">Aminopeptidase</keyword>
<dbReference type="STRING" id="1391654.AKJ09_02172"/>
<evidence type="ECO:0000313" key="8">
    <source>
        <dbReference type="EMBL" id="AKU95508.1"/>
    </source>
</evidence>
<reference evidence="8 9" key="1">
    <citation type="submission" date="2015-08" db="EMBL/GenBank/DDBJ databases">
        <authorList>
            <person name="Babu N.S."/>
            <person name="Beckwith C.J."/>
            <person name="Beseler K.G."/>
            <person name="Brison A."/>
            <person name="Carone J.V."/>
            <person name="Caskin T.P."/>
            <person name="Diamond M."/>
            <person name="Durham M.E."/>
            <person name="Foxe J.M."/>
            <person name="Go M."/>
            <person name="Henderson B.A."/>
            <person name="Jones I.B."/>
            <person name="McGettigan J.A."/>
            <person name="Micheletti S.J."/>
            <person name="Nasrallah M.E."/>
            <person name="Ortiz D."/>
            <person name="Piller C.R."/>
            <person name="Privatt S.R."/>
            <person name="Schneider S.L."/>
            <person name="Sharp S."/>
            <person name="Smith T.C."/>
            <person name="Stanton J.D."/>
            <person name="Ullery H.E."/>
            <person name="Wilson R.J."/>
            <person name="Serrano M.G."/>
            <person name="Buck G."/>
            <person name="Lee V."/>
            <person name="Wang Y."/>
            <person name="Carvalho R."/>
            <person name="Voegtly L."/>
            <person name="Shi R."/>
            <person name="Duckworth R."/>
            <person name="Johnson A."/>
            <person name="Loviza R."/>
            <person name="Walstead R."/>
            <person name="Shah Z."/>
            <person name="Kiflezghi M."/>
            <person name="Wade K."/>
            <person name="Ball S.L."/>
            <person name="Bradley K.W."/>
            <person name="Asai D.J."/>
            <person name="Bowman C.A."/>
            <person name="Russell D.A."/>
            <person name="Pope W.H."/>
            <person name="Jacobs-Sera D."/>
            <person name="Hendrix R.W."/>
            <person name="Hatfull G.F."/>
        </authorList>
    </citation>
    <scope>NUCLEOTIDE SEQUENCE [LARGE SCALE GENOMIC DNA]</scope>
    <source>
        <strain evidence="8 9">DSM 27648</strain>
    </source>
</reference>
<keyword evidence="4" id="KW-0464">Manganese</keyword>
<dbReference type="InterPro" id="IPR050422">
    <property type="entry name" value="X-Pro_aminopeptidase_P"/>
</dbReference>
<dbReference type="GO" id="GO:0046872">
    <property type="term" value="F:metal ion binding"/>
    <property type="evidence" value="ECO:0007669"/>
    <property type="project" value="UniProtKB-KW"/>
</dbReference>
<dbReference type="Gene3D" id="3.40.350.10">
    <property type="entry name" value="Creatinase/prolidase N-terminal domain"/>
    <property type="match status" value="2"/>
</dbReference>
<dbReference type="Gene3D" id="3.90.230.10">
    <property type="entry name" value="Creatinase/methionine aminopeptidase superfamily"/>
    <property type="match status" value="1"/>
</dbReference>
<dbReference type="AlphaFoldDB" id="A0A0K1PPQ6"/>
<evidence type="ECO:0000256" key="4">
    <source>
        <dbReference type="ARBA" id="ARBA00023211"/>
    </source>
</evidence>
<evidence type="ECO:0000256" key="1">
    <source>
        <dbReference type="ARBA" id="ARBA00008766"/>
    </source>
</evidence>
<dbReference type="InterPro" id="IPR032416">
    <property type="entry name" value="Peptidase_M24_C"/>
</dbReference>
<accession>A0A0K1PPQ6</accession>
<sequence length="601" mass="63993">MTSPAADHIRAVRDALARHGISALLIPSADPHLSEYLPGRWKGRAWASGFTGSVGTLIVTPTFAGLWVDSRYYTQADNELAGSGIARMSLPASGSSAHIDWLAENLPQGGVLAVDGDVLGYATSKALKAALAKSGATLRTDLDLIGEAWADRPAMPTEPVVEHLPPFAIVTRAAKLARLREAMTKAGVDHHFASTLDDVAWLLNLRGSDVSYNPVFLAHVLVSPSEVTLFVGDGKIAPDLQARLAADGVRVERYENAKSALAALPAGAKLLLDPARVTLGLVEAVAKHATVVEVQNPTVLFKACKTAEEIAHVRTTMEYDGAALCELFAWLEGAVARGERITELSIDEQVCAARARRPNFVGPSFATIAGWNANGAMPHYRATPESHAVIEGDGLLLVDSGGQYQGGTTDITRVVAVGKVSDEIRRDVTAVLKGMIQLSLARFPRGIRGGLLDALARAPIWATLADFGHGTGHGVGYFLAVHEGPQGIAPGAAALPHAILEPGMITSNEPGLYRPGRWGVRIENLVLTIDAGKSEFGEFLAFETLTLCPIDVRCLDVTLLDARERAWLDGYHAEVQKRLLPHVDGDARAWLLRATVPLAST</sequence>
<dbReference type="InterPro" id="IPR036005">
    <property type="entry name" value="Creatinase/aminopeptidase-like"/>
</dbReference>
<dbReference type="InterPro" id="IPR029149">
    <property type="entry name" value="Creatin/AminoP/Spt16_N"/>
</dbReference>
<keyword evidence="8" id="KW-0645">Protease</keyword>
<dbReference type="FunFam" id="3.90.230.10:FF:000007">
    <property type="entry name" value="Xaa-Pro aminopeptidase P"/>
    <property type="match status" value="1"/>
</dbReference>
<dbReference type="RefSeq" id="WP_146646945.1">
    <property type="nucleotide sequence ID" value="NZ_CP012333.1"/>
</dbReference>
<dbReference type="SUPFAM" id="SSF55920">
    <property type="entry name" value="Creatinase/aminopeptidase"/>
    <property type="match status" value="1"/>
</dbReference>
<dbReference type="PANTHER" id="PTHR43763:SF6">
    <property type="entry name" value="XAA-PRO AMINOPEPTIDASE 1"/>
    <property type="match status" value="1"/>
</dbReference>
<gene>
    <name evidence="8" type="ORF">AKJ09_02172</name>
</gene>
<keyword evidence="9" id="KW-1185">Reference proteome</keyword>
<dbReference type="GO" id="GO:0005737">
    <property type="term" value="C:cytoplasm"/>
    <property type="evidence" value="ECO:0007669"/>
    <property type="project" value="UniProtKB-ARBA"/>
</dbReference>
<dbReference type="Pfam" id="PF00557">
    <property type="entry name" value="Peptidase_M24"/>
    <property type="match status" value="1"/>
</dbReference>
<dbReference type="Proteomes" id="UP000064967">
    <property type="component" value="Chromosome"/>
</dbReference>
<dbReference type="EMBL" id="CP012333">
    <property type="protein sequence ID" value="AKU95508.1"/>
    <property type="molecule type" value="Genomic_DNA"/>
</dbReference>
<dbReference type="Pfam" id="PF16189">
    <property type="entry name" value="Creatinase_N_2"/>
    <property type="match status" value="1"/>
</dbReference>
<dbReference type="PANTHER" id="PTHR43763">
    <property type="entry name" value="XAA-PRO AMINOPEPTIDASE 1"/>
    <property type="match status" value="1"/>
</dbReference>
<evidence type="ECO:0000256" key="2">
    <source>
        <dbReference type="ARBA" id="ARBA00022723"/>
    </source>
</evidence>
<keyword evidence="2" id="KW-0479">Metal-binding</keyword>
<dbReference type="PATRIC" id="fig|1391654.3.peg.2188"/>
<feature type="domain" description="Creatinase N-terminal" evidence="6">
    <location>
        <begin position="9"/>
        <end position="133"/>
    </location>
</feature>
<dbReference type="SUPFAM" id="SSF53092">
    <property type="entry name" value="Creatinase/prolidase N-terminal domain"/>
    <property type="match status" value="2"/>
</dbReference>
<proteinExistence type="inferred from homology"/>
<dbReference type="InterPro" id="IPR000994">
    <property type="entry name" value="Pept_M24"/>
</dbReference>
<comment type="similarity">
    <text evidence="1">Belongs to the peptidase M24B family.</text>
</comment>